<comment type="subcellular location">
    <subcellularLocation>
        <location evidence="1">Membrane</location>
        <topology evidence="1">Multi-pass membrane protein</topology>
    </subcellularLocation>
</comment>
<dbReference type="GO" id="GO:0016020">
    <property type="term" value="C:membrane"/>
    <property type="evidence" value="ECO:0007669"/>
    <property type="project" value="UniProtKB-SubCell"/>
</dbReference>
<sequence>MGNNSSKGSVKGSDTVSLTAHYLPSKFATGLLSPGGPRRRKGKGAFDPGLPKQGGGVEAFRSGEARMPGEQDDDYDGVDGSGWFGGKQGKKKLRWNKFKWCLFFANVALTIWSLGGLVVCLLTWFNVWDRADIIRVGNAPELILCTVVTSFAIFVALIGWAGILLNNRAFLAWYSFLCWIVFALLLAPGYLTYRRRRLNLEGKVNYQWSRELGAEGRLRIQDQLGCCGYYSPYVEATVSQTCYARSVLPGCKLPYLDFQRMALSRFYVAIFAVVPLQMVIMLAGLLCSNHVTYRFGKGMMPKAYRLSMNSMAVIMENYANQLAEQYGTDVASDVMARSRSNLNLSSGDLQTPHGSHLTATHGHNKYDSLGSRPAPEGAN</sequence>
<organism evidence="7 8">
    <name type="scientific">Pterulicium gracile</name>
    <dbReference type="NCBI Taxonomy" id="1884261"/>
    <lineage>
        <taxon>Eukaryota</taxon>
        <taxon>Fungi</taxon>
        <taxon>Dikarya</taxon>
        <taxon>Basidiomycota</taxon>
        <taxon>Agaricomycotina</taxon>
        <taxon>Agaricomycetes</taxon>
        <taxon>Agaricomycetidae</taxon>
        <taxon>Agaricales</taxon>
        <taxon>Pleurotineae</taxon>
        <taxon>Pterulaceae</taxon>
        <taxon>Pterulicium</taxon>
    </lineage>
</organism>
<accession>A0A5C3QN56</accession>
<feature type="compositionally biased region" description="Polar residues" evidence="5">
    <location>
        <begin position="343"/>
        <end position="353"/>
    </location>
</feature>
<evidence type="ECO:0000256" key="3">
    <source>
        <dbReference type="ARBA" id="ARBA00022989"/>
    </source>
</evidence>
<evidence type="ECO:0008006" key="9">
    <source>
        <dbReference type="Google" id="ProtNLM"/>
    </source>
</evidence>
<dbReference type="OrthoDB" id="2156690at2759"/>
<evidence type="ECO:0000256" key="5">
    <source>
        <dbReference type="SAM" id="MobiDB-lite"/>
    </source>
</evidence>
<feature type="transmembrane region" description="Helical" evidence="6">
    <location>
        <begin position="266"/>
        <end position="287"/>
    </location>
</feature>
<evidence type="ECO:0000256" key="2">
    <source>
        <dbReference type="ARBA" id="ARBA00022692"/>
    </source>
</evidence>
<dbReference type="STRING" id="1884261.A0A5C3QN56"/>
<dbReference type="AlphaFoldDB" id="A0A5C3QN56"/>
<feature type="transmembrane region" description="Helical" evidence="6">
    <location>
        <begin position="139"/>
        <end position="164"/>
    </location>
</feature>
<keyword evidence="4 6" id="KW-0472">Membrane</keyword>
<proteinExistence type="predicted"/>
<reference evidence="7 8" key="1">
    <citation type="journal article" date="2019" name="Nat. Ecol. Evol.">
        <title>Megaphylogeny resolves global patterns of mushroom evolution.</title>
        <authorList>
            <person name="Varga T."/>
            <person name="Krizsan K."/>
            <person name="Foldi C."/>
            <person name="Dima B."/>
            <person name="Sanchez-Garcia M."/>
            <person name="Sanchez-Ramirez S."/>
            <person name="Szollosi G.J."/>
            <person name="Szarkandi J.G."/>
            <person name="Papp V."/>
            <person name="Albert L."/>
            <person name="Andreopoulos W."/>
            <person name="Angelini C."/>
            <person name="Antonin V."/>
            <person name="Barry K.W."/>
            <person name="Bougher N.L."/>
            <person name="Buchanan P."/>
            <person name="Buyck B."/>
            <person name="Bense V."/>
            <person name="Catcheside P."/>
            <person name="Chovatia M."/>
            <person name="Cooper J."/>
            <person name="Damon W."/>
            <person name="Desjardin D."/>
            <person name="Finy P."/>
            <person name="Geml J."/>
            <person name="Haridas S."/>
            <person name="Hughes K."/>
            <person name="Justo A."/>
            <person name="Karasinski D."/>
            <person name="Kautmanova I."/>
            <person name="Kiss B."/>
            <person name="Kocsube S."/>
            <person name="Kotiranta H."/>
            <person name="LaButti K.M."/>
            <person name="Lechner B.E."/>
            <person name="Liimatainen K."/>
            <person name="Lipzen A."/>
            <person name="Lukacs Z."/>
            <person name="Mihaltcheva S."/>
            <person name="Morgado L.N."/>
            <person name="Niskanen T."/>
            <person name="Noordeloos M.E."/>
            <person name="Ohm R.A."/>
            <person name="Ortiz-Santana B."/>
            <person name="Ovrebo C."/>
            <person name="Racz N."/>
            <person name="Riley R."/>
            <person name="Savchenko A."/>
            <person name="Shiryaev A."/>
            <person name="Soop K."/>
            <person name="Spirin V."/>
            <person name="Szebenyi C."/>
            <person name="Tomsovsky M."/>
            <person name="Tulloss R.E."/>
            <person name="Uehling J."/>
            <person name="Grigoriev I.V."/>
            <person name="Vagvolgyi C."/>
            <person name="Papp T."/>
            <person name="Martin F.M."/>
            <person name="Miettinen O."/>
            <person name="Hibbett D.S."/>
            <person name="Nagy L.G."/>
        </authorList>
    </citation>
    <scope>NUCLEOTIDE SEQUENCE [LARGE SCALE GENOMIC DNA]</scope>
    <source>
        <strain evidence="7 8">CBS 309.79</strain>
    </source>
</reference>
<evidence type="ECO:0000256" key="4">
    <source>
        <dbReference type="ARBA" id="ARBA00023136"/>
    </source>
</evidence>
<keyword evidence="8" id="KW-1185">Reference proteome</keyword>
<keyword evidence="3 6" id="KW-1133">Transmembrane helix</keyword>
<feature type="region of interest" description="Disordered" evidence="5">
    <location>
        <begin position="27"/>
        <end position="58"/>
    </location>
</feature>
<dbReference type="Pfam" id="PF00335">
    <property type="entry name" value="Tetraspanin"/>
    <property type="match status" value="1"/>
</dbReference>
<evidence type="ECO:0000256" key="1">
    <source>
        <dbReference type="ARBA" id="ARBA00004141"/>
    </source>
</evidence>
<feature type="region of interest" description="Disordered" evidence="5">
    <location>
        <begin position="343"/>
        <end position="379"/>
    </location>
</feature>
<evidence type="ECO:0000256" key="6">
    <source>
        <dbReference type="SAM" id="Phobius"/>
    </source>
</evidence>
<evidence type="ECO:0000313" key="8">
    <source>
        <dbReference type="Proteomes" id="UP000305067"/>
    </source>
</evidence>
<keyword evidence="2 6" id="KW-0812">Transmembrane</keyword>
<feature type="transmembrane region" description="Helical" evidence="6">
    <location>
        <begin position="171"/>
        <end position="191"/>
    </location>
</feature>
<name>A0A5C3QN56_9AGAR</name>
<protein>
    <recommendedName>
        <fullName evidence="9">Tetraspanin Tsp2</fullName>
    </recommendedName>
</protein>
<feature type="transmembrane region" description="Helical" evidence="6">
    <location>
        <begin position="100"/>
        <end position="127"/>
    </location>
</feature>
<dbReference type="EMBL" id="ML178820">
    <property type="protein sequence ID" value="TFL03242.1"/>
    <property type="molecule type" value="Genomic_DNA"/>
</dbReference>
<dbReference type="Proteomes" id="UP000305067">
    <property type="component" value="Unassembled WGS sequence"/>
</dbReference>
<dbReference type="InterPro" id="IPR018499">
    <property type="entry name" value="Tetraspanin/Peripherin"/>
</dbReference>
<evidence type="ECO:0000313" key="7">
    <source>
        <dbReference type="EMBL" id="TFL03242.1"/>
    </source>
</evidence>
<gene>
    <name evidence="7" type="ORF">BDV98DRAFT_504493</name>
</gene>